<accession>A0ABP8Y0C1</accession>
<dbReference type="InterPro" id="IPR002938">
    <property type="entry name" value="FAD-bd"/>
</dbReference>
<organism evidence="6 7">
    <name type="scientific">Promicromonospora umidemergens</name>
    <dbReference type="NCBI Taxonomy" id="629679"/>
    <lineage>
        <taxon>Bacteria</taxon>
        <taxon>Bacillati</taxon>
        <taxon>Actinomycetota</taxon>
        <taxon>Actinomycetes</taxon>
        <taxon>Micrococcales</taxon>
        <taxon>Promicromonosporaceae</taxon>
        <taxon>Promicromonospora</taxon>
    </lineage>
</organism>
<evidence type="ECO:0000259" key="5">
    <source>
        <dbReference type="Pfam" id="PF01494"/>
    </source>
</evidence>
<dbReference type="RefSeq" id="WP_253872243.1">
    <property type="nucleotide sequence ID" value="NZ_BAABHM010000032.1"/>
</dbReference>
<protein>
    <submittedName>
        <fullName evidence="6">NAD(P)/FAD-dependent oxidoreductase</fullName>
    </submittedName>
</protein>
<dbReference type="Pfam" id="PF01494">
    <property type="entry name" value="FAD_binding_3"/>
    <property type="match status" value="1"/>
</dbReference>
<gene>
    <name evidence="6" type="ORF">GCM10023198_48730</name>
</gene>
<keyword evidence="7" id="KW-1185">Reference proteome</keyword>
<keyword evidence="1" id="KW-0285">Flavoprotein</keyword>
<comment type="caution">
    <text evidence="6">The sequence shown here is derived from an EMBL/GenBank/DDBJ whole genome shotgun (WGS) entry which is preliminary data.</text>
</comment>
<dbReference type="Gene3D" id="3.50.50.60">
    <property type="entry name" value="FAD/NAD(P)-binding domain"/>
    <property type="match status" value="1"/>
</dbReference>
<dbReference type="SUPFAM" id="SSF51905">
    <property type="entry name" value="FAD/NAD(P)-binding domain"/>
    <property type="match status" value="1"/>
</dbReference>
<evidence type="ECO:0000313" key="7">
    <source>
        <dbReference type="Proteomes" id="UP001500843"/>
    </source>
</evidence>
<keyword evidence="2" id="KW-0274">FAD</keyword>
<proteinExistence type="predicted"/>
<evidence type="ECO:0000313" key="6">
    <source>
        <dbReference type="EMBL" id="GAA4719226.1"/>
    </source>
</evidence>
<evidence type="ECO:0000256" key="2">
    <source>
        <dbReference type="ARBA" id="ARBA00022827"/>
    </source>
</evidence>
<feature type="domain" description="FAD-binding" evidence="5">
    <location>
        <begin position="290"/>
        <end position="349"/>
    </location>
</feature>
<sequence>MRTIIVGGGIGGLALAAGLRRQGFDAAVFEQDVDAAVTGGYHITLDGPAQSALRELVEPEIFERVLASASALRLREPDAFWDRRGRLLGHGPDLSDDPAVDIDRITLRLLLAEAAGDSLHLGRTVTGIGRSGDGRPEATLADGSSTTGDLLVGADGAHSLVARHLAGGPTSRPAGIIGFSGKTSAQDLSPGEQVRLGPRSGMAIGPRGAALYVGFLDPVGNAVLDAPGLRAAVTTGPSYIWGAMFPESPQTSLLRGTTGAALRDALLTRLRQHGWSERPLEVIARSDVNSVAAFRFNAASTRARDLAPWPAGPVTALGDAVHATPPTAGMGAGAAIRDAASLVNHLCDVRAATTTLSVAVSRFEADMRLRGGVMLTLAMKTVRLILATDTRFGAAVTGAGLPALAAVRRIRR</sequence>
<dbReference type="Proteomes" id="UP001500843">
    <property type="component" value="Unassembled WGS sequence"/>
</dbReference>
<dbReference type="EMBL" id="BAABHM010000032">
    <property type="protein sequence ID" value="GAA4719226.1"/>
    <property type="molecule type" value="Genomic_DNA"/>
</dbReference>
<dbReference type="PANTHER" id="PTHR47178">
    <property type="entry name" value="MONOOXYGENASE, FAD-BINDING"/>
    <property type="match status" value="1"/>
</dbReference>
<dbReference type="PANTHER" id="PTHR47178:SF6">
    <property type="entry name" value="FAD-BINDING DOMAIN-CONTAINING PROTEIN"/>
    <property type="match status" value="1"/>
</dbReference>
<evidence type="ECO:0000256" key="1">
    <source>
        <dbReference type="ARBA" id="ARBA00022630"/>
    </source>
</evidence>
<name>A0ABP8Y0C1_9MICO</name>
<reference evidence="7" key="1">
    <citation type="journal article" date="2019" name="Int. J. Syst. Evol. Microbiol.">
        <title>The Global Catalogue of Microorganisms (GCM) 10K type strain sequencing project: providing services to taxonomists for standard genome sequencing and annotation.</title>
        <authorList>
            <consortium name="The Broad Institute Genomics Platform"/>
            <consortium name="The Broad Institute Genome Sequencing Center for Infectious Disease"/>
            <person name="Wu L."/>
            <person name="Ma J."/>
        </authorList>
    </citation>
    <scope>NUCLEOTIDE SEQUENCE [LARGE SCALE GENOMIC DNA]</scope>
    <source>
        <strain evidence="7">JCM 17975</strain>
    </source>
</reference>
<dbReference type="InterPro" id="IPR036188">
    <property type="entry name" value="FAD/NAD-bd_sf"/>
</dbReference>
<evidence type="ECO:0000256" key="3">
    <source>
        <dbReference type="ARBA" id="ARBA00023002"/>
    </source>
</evidence>
<dbReference type="PRINTS" id="PR00420">
    <property type="entry name" value="RNGMNOXGNASE"/>
</dbReference>
<keyword evidence="4" id="KW-0503">Monooxygenase</keyword>
<evidence type="ECO:0000256" key="4">
    <source>
        <dbReference type="ARBA" id="ARBA00023033"/>
    </source>
</evidence>
<keyword evidence="3" id="KW-0560">Oxidoreductase</keyword>
<dbReference type="Pfam" id="PF13450">
    <property type="entry name" value="NAD_binding_8"/>
    <property type="match status" value="1"/>
</dbReference>